<dbReference type="RefSeq" id="WP_120353746.1">
    <property type="nucleotide sequence ID" value="NZ_RAQO01000004.1"/>
</dbReference>
<organism evidence="2 3">
    <name type="scientific">Alginatibacterium sediminis</name>
    <dbReference type="NCBI Taxonomy" id="2164068"/>
    <lineage>
        <taxon>Bacteria</taxon>
        <taxon>Pseudomonadati</taxon>
        <taxon>Pseudomonadota</taxon>
        <taxon>Gammaproteobacteria</taxon>
        <taxon>Alteromonadales</taxon>
        <taxon>Alteromonadaceae</taxon>
        <taxon>Alginatibacterium</taxon>
    </lineage>
</organism>
<gene>
    <name evidence="2" type="ORF">DBZ36_04590</name>
</gene>
<keyword evidence="1" id="KW-1133">Transmembrane helix</keyword>
<dbReference type="EMBL" id="RAQO01000004">
    <property type="protein sequence ID" value="RKF19741.1"/>
    <property type="molecule type" value="Genomic_DNA"/>
</dbReference>
<dbReference type="AlphaFoldDB" id="A0A420EGA4"/>
<name>A0A420EGA4_9ALTE</name>
<keyword evidence="3" id="KW-1185">Reference proteome</keyword>
<feature type="transmembrane region" description="Helical" evidence="1">
    <location>
        <begin position="20"/>
        <end position="38"/>
    </location>
</feature>
<reference evidence="2 3" key="1">
    <citation type="submission" date="2018-09" db="EMBL/GenBank/DDBJ databases">
        <authorList>
            <person name="Wang Z."/>
        </authorList>
    </citation>
    <scope>NUCLEOTIDE SEQUENCE [LARGE SCALE GENOMIC DNA]</scope>
    <source>
        <strain evidence="2 3">ALS 81</strain>
    </source>
</reference>
<evidence type="ECO:0000256" key="1">
    <source>
        <dbReference type="SAM" id="Phobius"/>
    </source>
</evidence>
<proteinExistence type="predicted"/>
<evidence type="ECO:0000313" key="3">
    <source>
        <dbReference type="Proteomes" id="UP000286482"/>
    </source>
</evidence>
<keyword evidence="1" id="KW-0812">Transmembrane</keyword>
<comment type="caution">
    <text evidence="2">The sequence shown here is derived from an EMBL/GenBank/DDBJ whole genome shotgun (WGS) entry which is preliminary data.</text>
</comment>
<evidence type="ECO:0000313" key="2">
    <source>
        <dbReference type="EMBL" id="RKF19741.1"/>
    </source>
</evidence>
<protein>
    <submittedName>
        <fullName evidence="2">Uncharacterized protein</fullName>
    </submittedName>
</protein>
<dbReference type="Proteomes" id="UP000286482">
    <property type="component" value="Unassembled WGS sequence"/>
</dbReference>
<sequence>MFSIFWPLVSFATLLWASINGHWIALFISSACVGLWLWSMHCAKQRMLAMRLERKQAAESDGSQI</sequence>
<accession>A0A420EGA4</accession>
<keyword evidence="1" id="KW-0472">Membrane</keyword>